<reference evidence="18 19" key="1">
    <citation type="submission" date="2017-09" db="EMBL/GenBank/DDBJ databases">
        <title>Depth-based differentiation of microbial function through sediment-hosted aquifers and enrichment of novel symbionts in the deep terrestrial subsurface.</title>
        <authorList>
            <person name="Probst A.J."/>
            <person name="Ladd B."/>
            <person name="Jarett J.K."/>
            <person name="Geller-Mcgrath D.E."/>
            <person name="Sieber C.M."/>
            <person name="Emerson J.B."/>
            <person name="Anantharaman K."/>
            <person name="Thomas B.C."/>
            <person name="Malmstrom R."/>
            <person name="Stieglmeier M."/>
            <person name="Klingl A."/>
            <person name="Woyke T."/>
            <person name="Ryan C.M."/>
            <person name="Banfield J.F."/>
        </authorList>
    </citation>
    <scope>NUCLEOTIDE SEQUENCE [LARGE SCALE GENOMIC DNA]</scope>
    <source>
        <strain evidence="18">CG10_big_fil_rev_8_21_14_0_10_42_12</strain>
    </source>
</reference>
<dbReference type="NCBIfam" id="NF004491">
    <property type="entry name" value="PRK05826.1"/>
    <property type="match status" value="1"/>
</dbReference>
<evidence type="ECO:0000256" key="11">
    <source>
        <dbReference type="ARBA" id="ARBA00022842"/>
    </source>
</evidence>
<dbReference type="InterPro" id="IPR015793">
    <property type="entry name" value="Pyrv_Knase_brl"/>
</dbReference>
<dbReference type="GO" id="GO:0006950">
    <property type="term" value="P:response to stress"/>
    <property type="evidence" value="ECO:0007669"/>
    <property type="project" value="UniProtKB-ARBA"/>
</dbReference>
<dbReference type="Gene3D" id="3.40.1380.20">
    <property type="entry name" value="Pyruvate kinase, C-terminal domain"/>
    <property type="match status" value="1"/>
</dbReference>
<dbReference type="Gene3D" id="3.20.20.60">
    <property type="entry name" value="Phosphoenolpyruvate-binding domains"/>
    <property type="match status" value="1"/>
</dbReference>
<protein>
    <recommendedName>
        <fullName evidence="5 14">Pyruvate kinase</fullName>
        <ecNumber evidence="5 14">2.7.1.40</ecNumber>
    </recommendedName>
</protein>
<evidence type="ECO:0000256" key="8">
    <source>
        <dbReference type="ARBA" id="ARBA00022741"/>
    </source>
</evidence>
<keyword evidence="12 15" id="KW-0324">Glycolysis</keyword>
<comment type="caution">
    <text evidence="18">The sequence shown here is derived from an EMBL/GenBank/DDBJ whole genome shotgun (WGS) entry which is preliminary data.</text>
</comment>
<dbReference type="EC" id="2.7.1.40" evidence="5 14"/>
<dbReference type="GO" id="GO:0005524">
    <property type="term" value="F:ATP binding"/>
    <property type="evidence" value="ECO:0007669"/>
    <property type="project" value="UniProtKB-KW"/>
</dbReference>
<dbReference type="GO" id="GO:0004743">
    <property type="term" value="F:pyruvate kinase activity"/>
    <property type="evidence" value="ECO:0007669"/>
    <property type="project" value="UniProtKB-UniRule"/>
</dbReference>
<dbReference type="GO" id="GO:0030955">
    <property type="term" value="F:potassium ion binding"/>
    <property type="evidence" value="ECO:0007669"/>
    <property type="project" value="UniProtKB-UniRule"/>
</dbReference>
<evidence type="ECO:0000256" key="9">
    <source>
        <dbReference type="ARBA" id="ARBA00022777"/>
    </source>
</evidence>
<keyword evidence="8" id="KW-0547">Nucleotide-binding</keyword>
<evidence type="ECO:0000256" key="12">
    <source>
        <dbReference type="ARBA" id="ARBA00023152"/>
    </source>
</evidence>
<dbReference type="UniPathway" id="UPA00109">
    <property type="reaction ID" value="UER00188"/>
</dbReference>
<dbReference type="Pfam" id="PF02887">
    <property type="entry name" value="PK_C"/>
    <property type="match status" value="1"/>
</dbReference>
<evidence type="ECO:0000256" key="1">
    <source>
        <dbReference type="ARBA" id="ARBA00001946"/>
    </source>
</evidence>
<dbReference type="AlphaFoldDB" id="A0A2H0QWH6"/>
<dbReference type="InterPro" id="IPR015795">
    <property type="entry name" value="Pyrv_Knase_C"/>
</dbReference>
<keyword evidence="9 15" id="KW-0418">Kinase</keyword>
<evidence type="ECO:0000256" key="4">
    <source>
        <dbReference type="ARBA" id="ARBA00008663"/>
    </source>
</evidence>
<dbReference type="NCBIfam" id="TIGR01064">
    <property type="entry name" value="pyruv_kin"/>
    <property type="match status" value="1"/>
</dbReference>
<evidence type="ECO:0000256" key="3">
    <source>
        <dbReference type="ARBA" id="ARBA00004997"/>
    </source>
</evidence>
<dbReference type="GO" id="GO:0000287">
    <property type="term" value="F:magnesium ion binding"/>
    <property type="evidence" value="ECO:0007669"/>
    <property type="project" value="UniProtKB-UniRule"/>
</dbReference>
<keyword evidence="13 18" id="KW-0670">Pyruvate</keyword>
<comment type="similarity">
    <text evidence="4 15">Belongs to the pyruvate kinase family.</text>
</comment>
<comment type="cofactor">
    <cofactor evidence="1">
        <name>Mg(2+)</name>
        <dbReference type="ChEBI" id="CHEBI:18420"/>
    </cofactor>
</comment>
<gene>
    <name evidence="18" type="primary">pyk</name>
    <name evidence="18" type="ORF">COV34_00920</name>
</gene>
<evidence type="ECO:0000313" key="19">
    <source>
        <dbReference type="Proteomes" id="UP000231333"/>
    </source>
</evidence>
<dbReference type="PROSITE" id="PS00110">
    <property type="entry name" value="PYRUVATE_KINASE"/>
    <property type="match status" value="1"/>
</dbReference>
<evidence type="ECO:0000256" key="2">
    <source>
        <dbReference type="ARBA" id="ARBA00001958"/>
    </source>
</evidence>
<evidence type="ECO:0000256" key="14">
    <source>
        <dbReference type="NCBIfam" id="TIGR01064"/>
    </source>
</evidence>
<feature type="domain" description="Pyruvate kinase barrel" evidence="16">
    <location>
        <begin position="4"/>
        <end position="325"/>
    </location>
</feature>
<evidence type="ECO:0000256" key="13">
    <source>
        <dbReference type="ARBA" id="ARBA00023317"/>
    </source>
</evidence>
<keyword evidence="6 15" id="KW-0808">Transferase</keyword>
<comment type="pathway">
    <text evidence="3 15">Carbohydrate degradation; glycolysis; pyruvate from D-glyceraldehyde 3-phosphate: step 5/5.</text>
</comment>
<dbReference type="Proteomes" id="UP000231333">
    <property type="component" value="Unassembled WGS sequence"/>
</dbReference>
<evidence type="ECO:0000256" key="15">
    <source>
        <dbReference type="RuleBase" id="RU000504"/>
    </source>
</evidence>
<evidence type="ECO:0000256" key="5">
    <source>
        <dbReference type="ARBA" id="ARBA00012142"/>
    </source>
</evidence>
<name>A0A2H0QWH6_9BACT</name>
<accession>A0A2H0QWH6</accession>
<dbReference type="NCBIfam" id="NF004978">
    <property type="entry name" value="PRK06354.1"/>
    <property type="match status" value="1"/>
</dbReference>
<dbReference type="SUPFAM" id="SSF52935">
    <property type="entry name" value="PK C-terminal domain-like"/>
    <property type="match status" value="1"/>
</dbReference>
<feature type="domain" description="Pyruvate kinase C-terminal" evidence="17">
    <location>
        <begin position="355"/>
        <end position="461"/>
    </location>
</feature>
<dbReference type="EMBL" id="PCXL01000011">
    <property type="protein sequence ID" value="PIR38164.1"/>
    <property type="molecule type" value="Genomic_DNA"/>
</dbReference>
<dbReference type="InterPro" id="IPR018209">
    <property type="entry name" value="Pyrv_Knase_AS"/>
</dbReference>
<dbReference type="Gene3D" id="2.40.33.10">
    <property type="entry name" value="PK beta-barrel domain-like"/>
    <property type="match status" value="1"/>
</dbReference>
<dbReference type="InterPro" id="IPR015806">
    <property type="entry name" value="Pyrv_Knase_insert_dom_sf"/>
</dbReference>
<dbReference type="FunFam" id="2.40.33.10:FF:000001">
    <property type="entry name" value="Pyruvate kinase"/>
    <property type="match status" value="1"/>
</dbReference>
<dbReference type="PANTHER" id="PTHR11817">
    <property type="entry name" value="PYRUVATE KINASE"/>
    <property type="match status" value="1"/>
</dbReference>
<dbReference type="SUPFAM" id="SSF51621">
    <property type="entry name" value="Phosphoenolpyruvate/pyruvate domain"/>
    <property type="match status" value="1"/>
</dbReference>
<dbReference type="SUPFAM" id="SSF50800">
    <property type="entry name" value="PK beta-barrel domain-like"/>
    <property type="match status" value="1"/>
</dbReference>
<dbReference type="InterPro" id="IPR011037">
    <property type="entry name" value="Pyrv_Knase-like_insert_dom_sf"/>
</dbReference>
<sequence>MFTKHTKIVATIGPATESKEMLEKLVLAGLNVMRLNFSHGDFAEHQARVDNLRAVSKKLDRPVAILQDLSGPKIRIGEFDTERVDLEAGKKISLVTGKKFIGNETRVWVNYPTLHKELHKGSIVFVDDGKKKLIVESIKKNEIACKVIVGGNTKGRRGVNLPGAYLKTSSLTKKDREDLQFGIKNDVDFFALSFVRQAKDVVELRDILQQAKSDAQIIAKIETEEAIENLEDIIAVADGIMIARGDLAIEVPAEKVPLYQKRMIELCRQANKPVITATQMLESMINSPVPTRAEVSDVANAIFDGTDAVMLSEETTLGSYPVEAVSVMARVANEVETHGRAHFKNGHENKMLYDELAQSALRIAGAVDAKAIVAITESGSTARALASRRPTQPIIAATGDFKTETRLTLSFGCFPLHTTDKGSFESVMKQVSLFVKTNKLAKRGDNIVVIFGEPVGKKGTTANAVSVQCI</sequence>
<comment type="cofactor">
    <cofactor evidence="2">
        <name>K(+)</name>
        <dbReference type="ChEBI" id="CHEBI:29103"/>
    </cofactor>
</comment>
<dbReference type="InterPro" id="IPR015813">
    <property type="entry name" value="Pyrv/PenolPyrv_kinase-like_dom"/>
</dbReference>
<dbReference type="InterPro" id="IPR036918">
    <property type="entry name" value="Pyrv_Knase_C_sf"/>
</dbReference>
<evidence type="ECO:0000256" key="7">
    <source>
        <dbReference type="ARBA" id="ARBA00022723"/>
    </source>
</evidence>
<evidence type="ECO:0000256" key="10">
    <source>
        <dbReference type="ARBA" id="ARBA00022840"/>
    </source>
</evidence>
<keyword evidence="7" id="KW-0479">Metal-binding</keyword>
<evidence type="ECO:0000256" key="6">
    <source>
        <dbReference type="ARBA" id="ARBA00022679"/>
    </source>
</evidence>
<dbReference type="GO" id="GO:0016301">
    <property type="term" value="F:kinase activity"/>
    <property type="evidence" value="ECO:0007669"/>
    <property type="project" value="UniProtKB-KW"/>
</dbReference>
<dbReference type="FunFam" id="3.20.20.60:FF:000001">
    <property type="entry name" value="Pyruvate kinase"/>
    <property type="match status" value="1"/>
</dbReference>
<evidence type="ECO:0000313" key="18">
    <source>
        <dbReference type="EMBL" id="PIR38164.1"/>
    </source>
</evidence>
<keyword evidence="10" id="KW-0067">ATP-binding</keyword>
<dbReference type="Pfam" id="PF00224">
    <property type="entry name" value="PK"/>
    <property type="match status" value="1"/>
</dbReference>
<dbReference type="PRINTS" id="PR01050">
    <property type="entry name" value="PYRUVTKNASE"/>
</dbReference>
<proteinExistence type="inferred from homology"/>
<keyword evidence="11 15" id="KW-0460">Magnesium</keyword>
<dbReference type="InterPro" id="IPR001697">
    <property type="entry name" value="Pyr_Knase"/>
</dbReference>
<organism evidence="18 19">
    <name type="scientific">Candidatus Zambryskibacteria bacterium CG10_big_fil_rev_8_21_14_0_10_42_12</name>
    <dbReference type="NCBI Taxonomy" id="1975115"/>
    <lineage>
        <taxon>Bacteria</taxon>
        <taxon>Candidatus Zambryskiibacteriota</taxon>
    </lineage>
</organism>
<evidence type="ECO:0000259" key="16">
    <source>
        <dbReference type="Pfam" id="PF00224"/>
    </source>
</evidence>
<dbReference type="InterPro" id="IPR040442">
    <property type="entry name" value="Pyrv_kinase-like_dom_sf"/>
</dbReference>
<comment type="catalytic activity">
    <reaction evidence="15">
        <text>pyruvate + ATP = phosphoenolpyruvate + ADP + H(+)</text>
        <dbReference type="Rhea" id="RHEA:18157"/>
        <dbReference type="ChEBI" id="CHEBI:15361"/>
        <dbReference type="ChEBI" id="CHEBI:15378"/>
        <dbReference type="ChEBI" id="CHEBI:30616"/>
        <dbReference type="ChEBI" id="CHEBI:58702"/>
        <dbReference type="ChEBI" id="CHEBI:456216"/>
        <dbReference type="EC" id="2.7.1.40"/>
    </reaction>
</comment>
<evidence type="ECO:0000259" key="17">
    <source>
        <dbReference type="Pfam" id="PF02887"/>
    </source>
</evidence>